<evidence type="ECO:0000313" key="1">
    <source>
        <dbReference type="EMBL" id="SCX19758.1"/>
    </source>
</evidence>
<gene>
    <name evidence="1" type="ORF">DSM25559_1890</name>
</gene>
<dbReference type="RefSeq" id="WP_143239336.1">
    <property type="nucleotide sequence ID" value="NZ_FMUE01000003.1"/>
</dbReference>
<name>A0A1R3TJW2_9HYPH</name>
<dbReference type="AlphaFoldDB" id="A0A1R3TJW2"/>
<reference evidence="2" key="1">
    <citation type="submission" date="2016-10" db="EMBL/GenBank/DDBJ databases">
        <authorList>
            <person name="Wibberg D."/>
        </authorList>
    </citation>
    <scope>NUCLEOTIDE SEQUENCE [LARGE SCALE GENOMIC DNA]</scope>
</reference>
<dbReference type="Proteomes" id="UP000187891">
    <property type="component" value="Unassembled WGS sequence"/>
</dbReference>
<dbReference type="EMBL" id="FMUE01000003">
    <property type="protein sequence ID" value="SCX19758.1"/>
    <property type="molecule type" value="Genomic_DNA"/>
</dbReference>
<organism evidence="1 2">
    <name type="scientific">Agrobacterium rosae</name>
    <dbReference type="NCBI Taxonomy" id="1972867"/>
    <lineage>
        <taxon>Bacteria</taxon>
        <taxon>Pseudomonadati</taxon>
        <taxon>Pseudomonadota</taxon>
        <taxon>Alphaproteobacteria</taxon>
        <taxon>Hyphomicrobiales</taxon>
        <taxon>Rhizobiaceae</taxon>
        <taxon>Rhizobium/Agrobacterium group</taxon>
        <taxon>Agrobacterium</taxon>
    </lineage>
</organism>
<sequence>MKVISDVQTITDHFVRTYELEPTFIRGLGNIYRLVPKNRRDRERYRASSHQEMEALGAVALKSKVDTNGNFHLRRFTRINLDPTRVYSPFYSPDYYIKLTESVVLELTVLEHLSAIDNTKPIDEIEAFYCPSEYEMYDDVKSVVKTIRFFYPTIIDSHNLGSRTDRSDSEFILMIEGLVSNEMASLLMHFSKGAEIRSITPVPSQNKTMLYLSGDSYLTTQSELSRWKRDQEAGYY</sequence>
<accession>A0A1R3TJW2</accession>
<proteinExistence type="predicted"/>
<evidence type="ECO:0000313" key="2">
    <source>
        <dbReference type="Proteomes" id="UP000187891"/>
    </source>
</evidence>
<protein>
    <submittedName>
        <fullName evidence="1">Uncharacterized protein</fullName>
    </submittedName>
</protein>